<evidence type="ECO:0000259" key="1">
    <source>
        <dbReference type="Pfam" id="PF02698"/>
    </source>
</evidence>
<reference evidence="2 3" key="1">
    <citation type="submission" date="2020-09" db="EMBL/GenBank/DDBJ databases">
        <title>Characterization and genome sequencing of Ruminiclostridium sp. nov. MA18.</title>
        <authorList>
            <person name="Rettenmaier R."/>
            <person name="Kowollik M.-L."/>
            <person name="Liebl W."/>
            <person name="Zverlov V."/>
        </authorList>
    </citation>
    <scope>NUCLEOTIDE SEQUENCE [LARGE SCALE GENOMIC DNA]</scope>
    <source>
        <strain evidence="2 3">MA18</strain>
    </source>
</reference>
<dbReference type="RefSeq" id="WP_137696679.1">
    <property type="nucleotide sequence ID" value="NZ_CP061336.1"/>
</dbReference>
<dbReference type="PANTHER" id="PTHR30336">
    <property type="entry name" value="INNER MEMBRANE PROTEIN, PROBABLE PERMEASE"/>
    <property type="match status" value="1"/>
</dbReference>
<dbReference type="InterPro" id="IPR003848">
    <property type="entry name" value="DUF218"/>
</dbReference>
<dbReference type="PANTHER" id="PTHR30336:SF6">
    <property type="entry name" value="INTEGRAL MEMBRANE PROTEIN"/>
    <property type="match status" value="1"/>
</dbReference>
<feature type="domain" description="DUF218" evidence="1">
    <location>
        <begin position="53"/>
        <end position="175"/>
    </location>
</feature>
<dbReference type="AlphaFoldDB" id="A0A4U7JPH0"/>
<sequence length="225" mass="25420">MKKIKKRLLFSLLLLIAAGILVIASTFFINLYVKTYVSDKIITEDEAASIDADCILVLGAGVWNNGYPSTMLEDRLLQGIKLYKNGASDRLLMSGDHGRKEYDEVNVMKQYSIDRGIASEHVFMDHAGFSTYESLYRARDIFEAKKIIIVTQKYHLYRALYIADKLGIEAYGVASNPRRYAGQTRMSSREVLARVKDFFNVIIKPEPTFLGERISIKGSGDLTND</sequence>
<protein>
    <submittedName>
        <fullName evidence="2">YdcF family protein</fullName>
    </submittedName>
</protein>
<dbReference type="InterPro" id="IPR051599">
    <property type="entry name" value="Cell_Envelope_Assoc"/>
</dbReference>
<keyword evidence="3" id="KW-1185">Reference proteome</keyword>
<evidence type="ECO:0000313" key="3">
    <source>
        <dbReference type="Proteomes" id="UP000306409"/>
    </source>
</evidence>
<dbReference type="KEGG" id="rher:EHE19_006885"/>
<dbReference type="Pfam" id="PF02698">
    <property type="entry name" value="DUF218"/>
    <property type="match status" value="1"/>
</dbReference>
<dbReference type="GO" id="GO:0005886">
    <property type="term" value="C:plasma membrane"/>
    <property type="evidence" value="ECO:0007669"/>
    <property type="project" value="TreeGrafter"/>
</dbReference>
<gene>
    <name evidence="2" type="ORF">EHE19_006885</name>
</gene>
<proteinExistence type="predicted"/>
<dbReference type="InterPro" id="IPR014729">
    <property type="entry name" value="Rossmann-like_a/b/a_fold"/>
</dbReference>
<dbReference type="Proteomes" id="UP000306409">
    <property type="component" value="Chromosome"/>
</dbReference>
<evidence type="ECO:0000313" key="2">
    <source>
        <dbReference type="EMBL" id="QNU68781.1"/>
    </source>
</evidence>
<dbReference type="OrthoDB" id="9782395at2"/>
<dbReference type="Gene3D" id="3.40.50.620">
    <property type="entry name" value="HUPs"/>
    <property type="match status" value="1"/>
</dbReference>
<dbReference type="EMBL" id="CP061336">
    <property type="protein sequence ID" value="QNU68781.1"/>
    <property type="molecule type" value="Genomic_DNA"/>
</dbReference>
<name>A0A4U7JPH0_9FIRM</name>
<organism evidence="2 3">
    <name type="scientific">Ruminiclostridium herbifermentans</name>
    <dbReference type="NCBI Taxonomy" id="2488810"/>
    <lineage>
        <taxon>Bacteria</taxon>
        <taxon>Bacillati</taxon>
        <taxon>Bacillota</taxon>
        <taxon>Clostridia</taxon>
        <taxon>Eubacteriales</taxon>
        <taxon>Oscillospiraceae</taxon>
        <taxon>Ruminiclostridium</taxon>
    </lineage>
</organism>
<dbReference type="CDD" id="cd06259">
    <property type="entry name" value="YdcF-like"/>
    <property type="match status" value="1"/>
</dbReference>
<accession>A0A4U7JPH0</accession>